<dbReference type="Proteomes" id="UP000028680">
    <property type="component" value="Chromosome"/>
</dbReference>
<dbReference type="Pfam" id="PF00300">
    <property type="entry name" value="His_Phos_1"/>
    <property type="match status" value="1"/>
</dbReference>
<name>A0AAN0RKG4_9RHOB</name>
<feature type="region of interest" description="Disordered" evidence="1">
    <location>
        <begin position="1"/>
        <end position="25"/>
    </location>
</feature>
<dbReference type="AlphaFoldDB" id="A0AAN0RKG4"/>
<organism evidence="2 3">
    <name type="scientific">Planktomarina temperata RCA23</name>
    <dbReference type="NCBI Taxonomy" id="666509"/>
    <lineage>
        <taxon>Bacteria</taxon>
        <taxon>Pseudomonadati</taxon>
        <taxon>Pseudomonadota</taxon>
        <taxon>Alphaproteobacteria</taxon>
        <taxon>Rhodobacterales</taxon>
        <taxon>Paracoccaceae</taxon>
        <taxon>Planktomarina</taxon>
    </lineage>
</organism>
<dbReference type="Gene3D" id="3.40.50.1240">
    <property type="entry name" value="Phosphoglycerate mutase-like"/>
    <property type="match status" value="1"/>
</dbReference>
<proteinExistence type="predicted"/>
<dbReference type="KEGG" id="ptp:RCA23_c23860"/>
<sequence length="160" mass="16978">MRHTHADWAPGQDDHARPLSPRGQDEARRLGNWLRKSGHLPSHALVSDAKRTGQSFAALALSCPADALAELYLAEPASLRAAINAQRNTDCLLLLAHNPGIAELASALVQTPPAHAAFYTYPPGATLVLNCDPQGGTAQLIDFTTPADLAPQKRAPKGPI</sequence>
<dbReference type="SUPFAM" id="SSF53254">
    <property type="entry name" value="Phosphoglycerate mutase-like"/>
    <property type="match status" value="1"/>
</dbReference>
<gene>
    <name evidence="2" type="ORF">RCA23_c23860</name>
</gene>
<dbReference type="CDD" id="cd07067">
    <property type="entry name" value="HP_PGM_like"/>
    <property type="match status" value="1"/>
</dbReference>
<dbReference type="EMBL" id="CP003984">
    <property type="protein sequence ID" value="AII87908.1"/>
    <property type="molecule type" value="Genomic_DNA"/>
</dbReference>
<dbReference type="InterPro" id="IPR013078">
    <property type="entry name" value="His_Pase_superF_clade-1"/>
</dbReference>
<dbReference type="InterPro" id="IPR029033">
    <property type="entry name" value="His_PPase_superfam"/>
</dbReference>
<evidence type="ECO:0008006" key="4">
    <source>
        <dbReference type="Google" id="ProtNLM"/>
    </source>
</evidence>
<evidence type="ECO:0000313" key="2">
    <source>
        <dbReference type="EMBL" id="AII87908.1"/>
    </source>
</evidence>
<protein>
    <recommendedName>
        <fullName evidence="4">Phosphoglycerate mutase</fullName>
    </recommendedName>
</protein>
<keyword evidence="3" id="KW-1185">Reference proteome</keyword>
<accession>A0AAN0RKG4</accession>
<evidence type="ECO:0000256" key="1">
    <source>
        <dbReference type="SAM" id="MobiDB-lite"/>
    </source>
</evidence>
<reference evidence="2 3" key="1">
    <citation type="journal article" date="2014" name="ISME J.">
        <title>Adaptation of an abundant Roseobacter RCA organism to pelagic systems revealed by genomic and transcriptomic analyses.</title>
        <authorList>
            <person name="Voget S."/>
            <person name="Wemheuer B."/>
            <person name="Brinkhoff T."/>
            <person name="Vollmers J."/>
            <person name="Dietrich S."/>
            <person name="Giebel H.A."/>
            <person name="Beardsley C."/>
            <person name="Sardemann C."/>
            <person name="Bakenhus I."/>
            <person name="Billerbeck S."/>
            <person name="Daniel R."/>
            <person name="Simon M."/>
        </authorList>
    </citation>
    <scope>NUCLEOTIDE SEQUENCE [LARGE SCALE GENOMIC DNA]</scope>
    <source>
        <strain evidence="2 3">RCA23</strain>
    </source>
</reference>
<evidence type="ECO:0000313" key="3">
    <source>
        <dbReference type="Proteomes" id="UP000028680"/>
    </source>
</evidence>